<protein>
    <submittedName>
        <fullName evidence="1">Uncharacterized protein</fullName>
    </submittedName>
</protein>
<evidence type="ECO:0000313" key="1">
    <source>
        <dbReference type="EMBL" id="JAH78018.1"/>
    </source>
</evidence>
<organism evidence="1">
    <name type="scientific">Anguilla anguilla</name>
    <name type="common">European freshwater eel</name>
    <name type="synonym">Muraena anguilla</name>
    <dbReference type="NCBI Taxonomy" id="7936"/>
    <lineage>
        <taxon>Eukaryota</taxon>
        <taxon>Metazoa</taxon>
        <taxon>Chordata</taxon>
        <taxon>Craniata</taxon>
        <taxon>Vertebrata</taxon>
        <taxon>Euteleostomi</taxon>
        <taxon>Actinopterygii</taxon>
        <taxon>Neopterygii</taxon>
        <taxon>Teleostei</taxon>
        <taxon>Anguilliformes</taxon>
        <taxon>Anguillidae</taxon>
        <taxon>Anguilla</taxon>
    </lineage>
</organism>
<dbReference type="EMBL" id="GBXM01030559">
    <property type="protein sequence ID" value="JAH78018.1"/>
    <property type="molecule type" value="Transcribed_RNA"/>
</dbReference>
<reference evidence="1" key="2">
    <citation type="journal article" date="2015" name="Fish Shellfish Immunol.">
        <title>Early steps in the European eel (Anguilla anguilla)-Vibrio vulnificus interaction in the gills: Role of the RtxA13 toxin.</title>
        <authorList>
            <person name="Callol A."/>
            <person name="Pajuelo D."/>
            <person name="Ebbesson L."/>
            <person name="Teles M."/>
            <person name="MacKenzie S."/>
            <person name="Amaro C."/>
        </authorList>
    </citation>
    <scope>NUCLEOTIDE SEQUENCE</scope>
</reference>
<proteinExistence type="predicted"/>
<accession>A0A0E9VLB8</accession>
<reference evidence="1" key="1">
    <citation type="submission" date="2014-11" db="EMBL/GenBank/DDBJ databases">
        <authorList>
            <person name="Amaro Gonzalez C."/>
        </authorList>
    </citation>
    <scope>NUCLEOTIDE SEQUENCE</scope>
</reference>
<name>A0A0E9VLB8_ANGAN</name>
<dbReference type="AlphaFoldDB" id="A0A0E9VLB8"/>
<sequence length="28" mass="3372">MYKSRPGNGMSRFKCNRKCLYSFECMHP</sequence>